<dbReference type="Pfam" id="PF00582">
    <property type="entry name" value="Usp"/>
    <property type="match status" value="1"/>
</dbReference>
<accession>A0A381R8D9</accession>
<feature type="domain" description="UspA" evidence="2">
    <location>
        <begin position="155"/>
        <end position="274"/>
    </location>
</feature>
<protein>
    <recommendedName>
        <fullName evidence="2">UspA domain-containing protein</fullName>
    </recommendedName>
</protein>
<dbReference type="InterPro" id="IPR006015">
    <property type="entry name" value="Universal_stress_UspA"/>
</dbReference>
<dbReference type="EMBL" id="UINC01001708">
    <property type="protein sequence ID" value="SUZ87089.1"/>
    <property type="molecule type" value="Genomic_DNA"/>
</dbReference>
<organism evidence="3">
    <name type="scientific">marine metagenome</name>
    <dbReference type="NCBI Taxonomy" id="408172"/>
    <lineage>
        <taxon>unclassified sequences</taxon>
        <taxon>metagenomes</taxon>
        <taxon>ecological metagenomes</taxon>
    </lineage>
</organism>
<dbReference type="PANTHER" id="PTHR46268">
    <property type="entry name" value="STRESS RESPONSE PROTEIN NHAX"/>
    <property type="match status" value="1"/>
</dbReference>
<sequence length="274" mass="30784">MNVARAFKASTTIVDVGKRINEFSMKDVVMAQERVENWNIDRPGVDVLEWAFGYLAKNNFIEKNDIEAGFPKNTLVDTGSNRSEVYLKGTVCDNVNLIIRNGNVIDELKDEVQKFFYDVTIIGGSQRDNMSHDLIQYIDSSIFVVNNFDLNKKYKILIAVNDSPNNRKAIKYGVRIAQAFGASVEAITVSETDHFGEGYKKAVKWCKKLLRRSNISFNHKFLTGDASSVINKEASDNRIIVMGSSTKNPLLKFIAGSKPLEVMKNCNCPILIVK</sequence>
<dbReference type="InterPro" id="IPR006016">
    <property type="entry name" value="UspA"/>
</dbReference>
<dbReference type="AlphaFoldDB" id="A0A381R8D9"/>
<dbReference type="SUPFAM" id="SSF52402">
    <property type="entry name" value="Adenine nucleotide alpha hydrolases-like"/>
    <property type="match status" value="1"/>
</dbReference>
<evidence type="ECO:0000259" key="2">
    <source>
        <dbReference type="Pfam" id="PF00582"/>
    </source>
</evidence>
<comment type="similarity">
    <text evidence="1">Belongs to the universal stress protein A family.</text>
</comment>
<gene>
    <name evidence="3" type="ORF">METZ01_LOCUS39943</name>
</gene>
<evidence type="ECO:0000313" key="3">
    <source>
        <dbReference type="EMBL" id="SUZ87089.1"/>
    </source>
</evidence>
<evidence type="ECO:0000256" key="1">
    <source>
        <dbReference type="ARBA" id="ARBA00008791"/>
    </source>
</evidence>
<reference evidence="3" key="1">
    <citation type="submission" date="2018-05" db="EMBL/GenBank/DDBJ databases">
        <authorList>
            <person name="Lanie J.A."/>
            <person name="Ng W.-L."/>
            <person name="Kazmierczak K.M."/>
            <person name="Andrzejewski T.M."/>
            <person name="Davidsen T.M."/>
            <person name="Wayne K.J."/>
            <person name="Tettelin H."/>
            <person name="Glass J.I."/>
            <person name="Rusch D."/>
            <person name="Podicherti R."/>
            <person name="Tsui H.-C.T."/>
            <person name="Winkler M.E."/>
        </authorList>
    </citation>
    <scope>NUCLEOTIDE SEQUENCE</scope>
</reference>
<dbReference type="Gene3D" id="3.40.50.12370">
    <property type="match status" value="1"/>
</dbReference>
<dbReference type="PRINTS" id="PR01438">
    <property type="entry name" value="UNVRSLSTRESS"/>
</dbReference>
<proteinExistence type="inferred from homology"/>
<dbReference type="CDD" id="cd00293">
    <property type="entry name" value="USP-like"/>
    <property type="match status" value="1"/>
</dbReference>
<name>A0A381R8D9_9ZZZZ</name>
<dbReference type="PANTHER" id="PTHR46268:SF15">
    <property type="entry name" value="UNIVERSAL STRESS PROTEIN HP_0031"/>
    <property type="match status" value="1"/>
</dbReference>